<dbReference type="AlphaFoldDB" id="A0A022VSS0"/>
<dbReference type="EMBL" id="KK207905">
    <property type="protein sequence ID" value="EZF49312.1"/>
    <property type="molecule type" value="Genomic_DNA"/>
</dbReference>
<sequence length="223" mass="24707">MEETLPTPPATPADGREARSEAELVQAIDELLERYLHLLDEQQKLQEAIGRQFASGFFSLARANHACPPGRRYGEDYYDERMKATRQVEITMTAPTDGLHASLDESSAPAFKTVTIETKPDSSRDKDAKEGTDKPSEDEDEDHAQTPTETETKEAKTKTKSKGKTTSNPLHWFGILVPPPLRNAQEAFVGAVADPIPALAGVVSEMREVEHKVEGLRQLLRIK</sequence>
<feature type="compositionally biased region" description="Basic and acidic residues" evidence="2">
    <location>
        <begin position="118"/>
        <end position="135"/>
    </location>
</feature>
<proteinExistence type="predicted"/>
<name>A0A022VSS0_TRIRU</name>
<evidence type="ECO:0000256" key="1">
    <source>
        <dbReference type="ARBA" id="ARBA00093634"/>
    </source>
</evidence>
<dbReference type="Proteomes" id="UP000023758">
    <property type="component" value="Unassembled WGS sequence"/>
</dbReference>
<accession>A0A022VSS0</accession>
<protein>
    <recommendedName>
        <fullName evidence="1">Vacuolar ATPase assembly protein VMA22</fullName>
    </recommendedName>
</protein>
<gene>
    <name evidence="3" type="ORF">H103_07115</name>
</gene>
<dbReference type="Pfam" id="PF21730">
    <property type="entry name" value="Vma22_CCDC115"/>
    <property type="match status" value="1"/>
</dbReference>
<dbReference type="PANTHER" id="PTHR31996">
    <property type="entry name" value="COILED-COIL DOMAIN-CONTAINING PROTEIN 115"/>
    <property type="match status" value="1"/>
</dbReference>
<dbReference type="OrthoDB" id="408631at2759"/>
<dbReference type="HOGENOM" id="CLU_057721_0_0_1"/>
<dbReference type="PANTHER" id="PTHR31996:SF2">
    <property type="entry name" value="COILED-COIL DOMAIN-CONTAINING PROTEIN 115"/>
    <property type="match status" value="1"/>
</dbReference>
<dbReference type="InterPro" id="IPR040357">
    <property type="entry name" value="Vma22/CCDC115"/>
</dbReference>
<evidence type="ECO:0000256" key="2">
    <source>
        <dbReference type="SAM" id="MobiDB-lite"/>
    </source>
</evidence>
<dbReference type="GO" id="GO:0070072">
    <property type="term" value="P:vacuolar proton-transporting V-type ATPase complex assembly"/>
    <property type="evidence" value="ECO:0007669"/>
    <property type="project" value="InterPro"/>
</dbReference>
<dbReference type="GO" id="GO:0051082">
    <property type="term" value="F:unfolded protein binding"/>
    <property type="evidence" value="ECO:0007669"/>
    <property type="project" value="TreeGrafter"/>
</dbReference>
<evidence type="ECO:0000313" key="3">
    <source>
        <dbReference type="EMBL" id="EZF49312.1"/>
    </source>
</evidence>
<reference evidence="3" key="1">
    <citation type="submission" date="2014-02" db="EMBL/GenBank/DDBJ databases">
        <title>The Genome Sequence of Trichophyton rubrum (morphotype fischeri) CBS 288.86.</title>
        <authorList>
            <consortium name="The Broad Institute Genomics Platform"/>
            <person name="Cuomo C.A."/>
            <person name="White T.C."/>
            <person name="Graser Y."/>
            <person name="Martinez-Rossi N."/>
            <person name="Heitman J."/>
            <person name="Young S.K."/>
            <person name="Zeng Q."/>
            <person name="Gargeya S."/>
            <person name="Abouelleil A."/>
            <person name="Alvarado L."/>
            <person name="Chapman S.B."/>
            <person name="Gainer-Dewar J."/>
            <person name="Goldberg J."/>
            <person name="Griggs A."/>
            <person name="Gujja S."/>
            <person name="Hansen M."/>
            <person name="Howarth C."/>
            <person name="Imamovic A."/>
            <person name="Larimer J."/>
            <person name="Martinez D."/>
            <person name="Murphy C."/>
            <person name="Pearson M.D."/>
            <person name="Persinoti G."/>
            <person name="Poon T."/>
            <person name="Priest M."/>
            <person name="Roberts A.D."/>
            <person name="Saif S."/>
            <person name="Shea T.D."/>
            <person name="Sykes S.N."/>
            <person name="Wortman J."/>
            <person name="Nusbaum C."/>
            <person name="Birren B."/>
        </authorList>
    </citation>
    <scope>NUCLEOTIDE SEQUENCE [LARGE SCALE GENOMIC DNA]</scope>
    <source>
        <strain evidence="3">CBS 288.86</strain>
    </source>
</reference>
<feature type="region of interest" description="Disordered" evidence="2">
    <location>
        <begin position="98"/>
        <end position="171"/>
    </location>
</feature>
<organism evidence="3">
    <name type="scientific">Trichophyton rubrum CBS 288.86</name>
    <dbReference type="NCBI Taxonomy" id="1215330"/>
    <lineage>
        <taxon>Eukaryota</taxon>
        <taxon>Fungi</taxon>
        <taxon>Dikarya</taxon>
        <taxon>Ascomycota</taxon>
        <taxon>Pezizomycotina</taxon>
        <taxon>Eurotiomycetes</taxon>
        <taxon>Eurotiomycetidae</taxon>
        <taxon>Onygenales</taxon>
        <taxon>Arthrodermataceae</taxon>
        <taxon>Trichophyton</taxon>
    </lineage>
</organism>
<dbReference type="GO" id="GO:1990871">
    <property type="term" value="C:Vma12-Vma22 assembly complex"/>
    <property type="evidence" value="ECO:0007669"/>
    <property type="project" value="TreeGrafter"/>
</dbReference>